<evidence type="ECO:0000313" key="2">
    <source>
        <dbReference type="Proteomes" id="UP001207468"/>
    </source>
</evidence>
<evidence type="ECO:0000313" key="1">
    <source>
        <dbReference type="EMBL" id="KAI9512998.1"/>
    </source>
</evidence>
<reference evidence="1" key="1">
    <citation type="submission" date="2021-03" db="EMBL/GenBank/DDBJ databases">
        <title>Evolutionary priming and transition to the ectomycorrhizal habit in an iconic lineage of mushroom-forming fungi: is preadaptation a requirement?</title>
        <authorList>
            <consortium name="DOE Joint Genome Institute"/>
            <person name="Looney B.P."/>
            <person name="Miyauchi S."/>
            <person name="Morin E."/>
            <person name="Drula E."/>
            <person name="Courty P.E."/>
            <person name="Chicoki N."/>
            <person name="Fauchery L."/>
            <person name="Kohler A."/>
            <person name="Kuo A."/>
            <person name="LaButti K."/>
            <person name="Pangilinan J."/>
            <person name="Lipzen A."/>
            <person name="Riley R."/>
            <person name="Andreopoulos W."/>
            <person name="He G."/>
            <person name="Johnson J."/>
            <person name="Barry K.W."/>
            <person name="Grigoriev I.V."/>
            <person name="Nagy L."/>
            <person name="Hibbett D."/>
            <person name="Henrissat B."/>
            <person name="Matheny P.B."/>
            <person name="Labbe J."/>
            <person name="Martin A.F."/>
        </authorList>
    </citation>
    <scope>NUCLEOTIDE SEQUENCE</scope>
    <source>
        <strain evidence="1">BPL698</strain>
    </source>
</reference>
<accession>A0ACC0UMY2</accession>
<dbReference type="Proteomes" id="UP001207468">
    <property type="component" value="Unassembled WGS sequence"/>
</dbReference>
<proteinExistence type="predicted"/>
<dbReference type="EMBL" id="JAGFNK010000004">
    <property type="protein sequence ID" value="KAI9512998.1"/>
    <property type="molecule type" value="Genomic_DNA"/>
</dbReference>
<keyword evidence="2" id="KW-1185">Reference proteome</keyword>
<name>A0ACC0UMY2_9AGAM</name>
<sequence length="274" mass="29793">MSSTFMLRLPVGSETPLLTLSRPTATVWQIELHNGVDNRLVKTLVNDAFKPALQIVEREWRKERAEGKAGKDENAGAAALVIVGRLDQEKFFSNGFDLPSVIADPSWLQATFDPLLLQLLTFPIPTVAAINGHSFAAGAILALVCDFRVMTDGAKRNAWMCMNEVDLGAAWPVSFGAITRAKVSVSVLRRFAFDGHRFTPPEARDAGLVDEIVSGGTQGVLKRAREIAEDKAPKARGGGWGVIKVCTSALPVGECARMLTFLMLYTHRKSCIAL</sequence>
<comment type="caution">
    <text evidence="1">The sequence shown here is derived from an EMBL/GenBank/DDBJ whole genome shotgun (WGS) entry which is preliminary data.</text>
</comment>
<organism evidence="1 2">
    <name type="scientific">Russula earlei</name>
    <dbReference type="NCBI Taxonomy" id="71964"/>
    <lineage>
        <taxon>Eukaryota</taxon>
        <taxon>Fungi</taxon>
        <taxon>Dikarya</taxon>
        <taxon>Basidiomycota</taxon>
        <taxon>Agaricomycotina</taxon>
        <taxon>Agaricomycetes</taxon>
        <taxon>Russulales</taxon>
        <taxon>Russulaceae</taxon>
        <taxon>Russula</taxon>
    </lineage>
</organism>
<gene>
    <name evidence="1" type="ORF">F5148DRAFT_1159826</name>
</gene>
<protein>
    <submittedName>
        <fullName evidence="1">ClpP/crotonase-like domain-containing protein</fullName>
    </submittedName>
</protein>